<dbReference type="InterPro" id="IPR028169">
    <property type="entry name" value="Raftlin"/>
</dbReference>
<dbReference type="PANTHER" id="PTHR17601:SF1">
    <property type="entry name" value="RAFTLIN-2"/>
    <property type="match status" value="1"/>
</dbReference>
<reference evidence="9" key="1">
    <citation type="submission" date="2025-08" db="UniProtKB">
        <authorList>
            <consortium name="Ensembl"/>
        </authorList>
    </citation>
    <scope>IDENTIFICATION</scope>
</reference>
<keyword evidence="4" id="KW-0519">Myristate</keyword>
<keyword evidence="6" id="KW-0564">Palmitate</keyword>
<dbReference type="GeneTree" id="ENSGT00530000063609"/>
<evidence type="ECO:0000256" key="2">
    <source>
        <dbReference type="ARBA" id="ARBA00006390"/>
    </source>
</evidence>
<evidence type="ECO:0000313" key="9">
    <source>
        <dbReference type="Ensembl" id="ENSOSIP00000004617.1"/>
    </source>
</evidence>
<dbReference type="GO" id="GO:0005886">
    <property type="term" value="C:plasma membrane"/>
    <property type="evidence" value="ECO:0007669"/>
    <property type="project" value="UniProtKB-SubCell"/>
</dbReference>
<comment type="similarity">
    <text evidence="2">Belongs to the raftlin family.</text>
</comment>
<evidence type="ECO:0000313" key="10">
    <source>
        <dbReference type="Proteomes" id="UP000694383"/>
    </source>
</evidence>
<accession>A0A8C7WWV3</accession>
<keyword evidence="7" id="KW-0449">Lipoprotein</keyword>
<evidence type="ECO:0000256" key="3">
    <source>
        <dbReference type="ARBA" id="ARBA00022475"/>
    </source>
</evidence>
<dbReference type="Pfam" id="PF15250">
    <property type="entry name" value="Raftlin"/>
    <property type="match status" value="1"/>
</dbReference>
<evidence type="ECO:0000256" key="7">
    <source>
        <dbReference type="ARBA" id="ARBA00023288"/>
    </source>
</evidence>
<protein>
    <submittedName>
        <fullName evidence="9">Raftlin family member 2</fullName>
    </submittedName>
</protein>
<name>A0A8C7WWV3_9TELE</name>
<dbReference type="PANTHER" id="PTHR17601">
    <property type="entry name" value="RAFTLIN-RELATED"/>
    <property type="match status" value="1"/>
</dbReference>
<keyword evidence="5" id="KW-0472">Membrane</keyword>
<evidence type="ECO:0000256" key="4">
    <source>
        <dbReference type="ARBA" id="ARBA00022707"/>
    </source>
</evidence>
<keyword evidence="3" id="KW-1003">Cell membrane</keyword>
<dbReference type="Ensembl" id="ENSOSIT00000004933.1">
    <property type="protein sequence ID" value="ENSOSIP00000004617.1"/>
    <property type="gene ID" value="ENSOSIG00000003127.1"/>
</dbReference>
<proteinExistence type="inferred from homology"/>
<evidence type="ECO:0000256" key="1">
    <source>
        <dbReference type="ARBA" id="ARBA00004193"/>
    </source>
</evidence>
<evidence type="ECO:0000256" key="6">
    <source>
        <dbReference type="ARBA" id="ARBA00023139"/>
    </source>
</evidence>
<comment type="subcellular location">
    <subcellularLocation>
        <location evidence="1">Cell membrane</location>
        <topology evidence="1">Lipid-anchor</topology>
    </subcellularLocation>
</comment>
<dbReference type="Proteomes" id="UP000694383">
    <property type="component" value="Unplaced"/>
</dbReference>
<evidence type="ECO:0000256" key="5">
    <source>
        <dbReference type="ARBA" id="ARBA00023136"/>
    </source>
</evidence>
<evidence type="ECO:0000256" key="8">
    <source>
        <dbReference type="SAM" id="MobiDB-lite"/>
    </source>
</evidence>
<dbReference type="AlphaFoldDB" id="A0A8C7WWV3"/>
<reference evidence="9" key="2">
    <citation type="submission" date="2025-09" db="UniProtKB">
        <authorList>
            <consortium name="Ensembl"/>
        </authorList>
    </citation>
    <scope>IDENTIFICATION</scope>
</reference>
<organism evidence="9 10">
    <name type="scientific">Oryzias sinensis</name>
    <name type="common">Chinese medaka</name>
    <dbReference type="NCBI Taxonomy" id="183150"/>
    <lineage>
        <taxon>Eukaryota</taxon>
        <taxon>Metazoa</taxon>
        <taxon>Chordata</taxon>
        <taxon>Craniata</taxon>
        <taxon>Vertebrata</taxon>
        <taxon>Euteleostomi</taxon>
        <taxon>Actinopterygii</taxon>
        <taxon>Neopterygii</taxon>
        <taxon>Teleostei</taxon>
        <taxon>Neoteleostei</taxon>
        <taxon>Acanthomorphata</taxon>
        <taxon>Ovalentaria</taxon>
        <taxon>Atherinomorphae</taxon>
        <taxon>Beloniformes</taxon>
        <taxon>Adrianichthyidae</taxon>
        <taxon>Oryziinae</taxon>
        <taxon>Oryzias</taxon>
    </lineage>
</organism>
<keyword evidence="10" id="KW-1185">Reference proteome</keyword>
<feature type="region of interest" description="Disordered" evidence="8">
    <location>
        <begin position="1"/>
        <end position="34"/>
    </location>
</feature>
<sequence length="267" mass="29565">SPTRLRQSRDPDQTGMRMMKRRGSADHEGSVPAGSRPTVQWVSSLLELPQALQPYYTQGFVLAALHPIILSVGRTRSLPFSLLYRTILVRQSGGWGVEDALESLKVNAWSGSNQIQAVNSSARGGVRFVGSVLQQVSGISQKQTPPSDREEDTFRPDLKLLVFFHSWDPGCASLDSVCCQYHQGALSMRVSKKGHVVSGLEADWLELTAVYYGRGWSLVDSFVYWDTLKGATACLTPQERPLWQQLSPGADSTAWFPLSGLVWYHPV</sequence>